<comment type="caution">
    <text evidence="7">The sequence shown here is derived from an EMBL/GenBank/DDBJ whole genome shotgun (WGS) entry which is preliminary data.</text>
</comment>
<dbReference type="EMBL" id="JNBR01000079">
    <property type="protein sequence ID" value="OQR98819.1"/>
    <property type="molecule type" value="Genomic_DNA"/>
</dbReference>
<dbReference type="InterPro" id="IPR010796">
    <property type="entry name" value="C2_B9-type_dom"/>
</dbReference>
<accession>A0A1V9ZLE7</accession>
<evidence type="ECO:0000256" key="3">
    <source>
        <dbReference type="ARBA" id="ARBA00022794"/>
    </source>
</evidence>
<evidence type="ECO:0000313" key="8">
    <source>
        <dbReference type="Proteomes" id="UP000243579"/>
    </source>
</evidence>
<gene>
    <name evidence="7" type="ORF">ACHHYP_07837</name>
</gene>
<dbReference type="AlphaFoldDB" id="A0A1V9ZLE7"/>
<keyword evidence="2" id="KW-0963">Cytoplasm</keyword>
<dbReference type="Proteomes" id="UP000243579">
    <property type="component" value="Unassembled WGS sequence"/>
</dbReference>
<evidence type="ECO:0000256" key="1">
    <source>
        <dbReference type="ARBA" id="ARBA00004120"/>
    </source>
</evidence>
<dbReference type="OrthoDB" id="184109at2759"/>
<keyword evidence="4" id="KW-0206">Cytoskeleton</keyword>
<evidence type="ECO:0000256" key="2">
    <source>
        <dbReference type="ARBA" id="ARBA00022490"/>
    </source>
</evidence>
<keyword evidence="3" id="KW-0970">Cilium biogenesis/degradation</keyword>
<evidence type="ECO:0000256" key="4">
    <source>
        <dbReference type="ARBA" id="ARBA00023212"/>
    </source>
</evidence>
<protein>
    <recommendedName>
        <fullName evidence="6">B9 domain-containing protein 2</fullName>
    </recommendedName>
</protein>
<dbReference type="GO" id="GO:0060271">
    <property type="term" value="P:cilium assembly"/>
    <property type="evidence" value="ECO:0007669"/>
    <property type="project" value="TreeGrafter"/>
</dbReference>
<sequence>MGELVGGSGFEAGAGFVCKWSVDYGEAWEHLAGPELGQTHVDSPASTFSRDVIWSHPIDVQFTTYAMQVTAMPASWLHPVGWPRLLLQVWAIDEHENANICGYGFTHVPSTPGPHQLSVHLWRPKGSEHEELAALFLGQTTQLVSDDVIFGTAWADRCRLRTVPSGQV</sequence>
<name>A0A1V9ZLE7_ACHHY</name>
<reference evidence="7 8" key="1">
    <citation type="journal article" date="2014" name="Genome Biol. Evol.">
        <title>The secreted proteins of Achlya hypogyna and Thraustotheca clavata identify the ancestral oomycete secretome and reveal gene acquisitions by horizontal gene transfer.</title>
        <authorList>
            <person name="Misner I."/>
            <person name="Blouin N."/>
            <person name="Leonard G."/>
            <person name="Richards T.A."/>
            <person name="Lane C.E."/>
        </authorList>
    </citation>
    <scope>NUCLEOTIDE SEQUENCE [LARGE SCALE GENOMIC DNA]</scope>
    <source>
        <strain evidence="7 8">ATCC 48635</strain>
    </source>
</reference>
<evidence type="ECO:0000256" key="5">
    <source>
        <dbReference type="ARBA" id="ARBA00023273"/>
    </source>
</evidence>
<comment type="subcellular location">
    <subcellularLocation>
        <location evidence="1">Cytoplasm</location>
        <location evidence="1">Cytoskeleton</location>
        <location evidence="1">Cilium basal body</location>
    </subcellularLocation>
</comment>
<keyword evidence="5" id="KW-0966">Cell projection</keyword>
<dbReference type="STRING" id="1202772.A0A1V9ZLE7"/>
<proteinExistence type="predicted"/>
<organism evidence="7 8">
    <name type="scientific">Achlya hypogyna</name>
    <name type="common">Oomycete</name>
    <name type="synonym">Protoachlya hypogyna</name>
    <dbReference type="NCBI Taxonomy" id="1202772"/>
    <lineage>
        <taxon>Eukaryota</taxon>
        <taxon>Sar</taxon>
        <taxon>Stramenopiles</taxon>
        <taxon>Oomycota</taxon>
        <taxon>Saprolegniomycetes</taxon>
        <taxon>Saprolegniales</taxon>
        <taxon>Achlyaceae</taxon>
        <taxon>Achlya</taxon>
    </lineage>
</organism>
<evidence type="ECO:0000256" key="6">
    <source>
        <dbReference type="ARBA" id="ARBA00039272"/>
    </source>
</evidence>
<dbReference type="Pfam" id="PF07162">
    <property type="entry name" value="B9-C2"/>
    <property type="match status" value="1"/>
</dbReference>
<dbReference type="GO" id="GO:0036038">
    <property type="term" value="C:MKS complex"/>
    <property type="evidence" value="ECO:0007669"/>
    <property type="project" value="TreeGrafter"/>
</dbReference>
<keyword evidence="8" id="KW-1185">Reference proteome</keyword>
<dbReference type="PANTHER" id="PTHR12968">
    <property type="entry name" value="B9 DOMAIN-CONTAINING"/>
    <property type="match status" value="1"/>
</dbReference>
<evidence type="ECO:0000313" key="7">
    <source>
        <dbReference type="EMBL" id="OQR98819.1"/>
    </source>
</evidence>
<dbReference type="PANTHER" id="PTHR12968:SF2">
    <property type="entry name" value="B9 DOMAIN-CONTAINING PROTEIN 2"/>
    <property type="match status" value="1"/>
</dbReference>
<dbReference type="PROSITE" id="PS51381">
    <property type="entry name" value="C2_B9"/>
    <property type="match status" value="1"/>
</dbReference>